<protein>
    <recommendedName>
        <fullName evidence="1">DUF7730 domain-containing protein</fullName>
    </recommendedName>
</protein>
<dbReference type="EMBL" id="MU863643">
    <property type="protein sequence ID" value="KAK4100193.1"/>
    <property type="molecule type" value="Genomic_DNA"/>
</dbReference>
<dbReference type="InterPro" id="IPR056632">
    <property type="entry name" value="DUF7730"/>
</dbReference>
<reference evidence="2" key="1">
    <citation type="journal article" date="2023" name="Mol. Phylogenet. Evol.">
        <title>Genome-scale phylogeny and comparative genomics of the fungal order Sordariales.</title>
        <authorList>
            <person name="Hensen N."/>
            <person name="Bonometti L."/>
            <person name="Westerberg I."/>
            <person name="Brannstrom I.O."/>
            <person name="Guillou S."/>
            <person name="Cros-Aarteil S."/>
            <person name="Calhoun S."/>
            <person name="Haridas S."/>
            <person name="Kuo A."/>
            <person name="Mondo S."/>
            <person name="Pangilinan J."/>
            <person name="Riley R."/>
            <person name="LaButti K."/>
            <person name="Andreopoulos B."/>
            <person name="Lipzen A."/>
            <person name="Chen C."/>
            <person name="Yan M."/>
            <person name="Daum C."/>
            <person name="Ng V."/>
            <person name="Clum A."/>
            <person name="Steindorff A."/>
            <person name="Ohm R.A."/>
            <person name="Martin F."/>
            <person name="Silar P."/>
            <person name="Natvig D.O."/>
            <person name="Lalanne C."/>
            <person name="Gautier V."/>
            <person name="Ament-Velasquez S.L."/>
            <person name="Kruys A."/>
            <person name="Hutchinson M.I."/>
            <person name="Powell A.J."/>
            <person name="Barry K."/>
            <person name="Miller A.N."/>
            <person name="Grigoriev I.V."/>
            <person name="Debuchy R."/>
            <person name="Gladieux P."/>
            <person name="Hiltunen Thoren M."/>
            <person name="Johannesson H."/>
        </authorList>
    </citation>
    <scope>NUCLEOTIDE SEQUENCE</scope>
    <source>
        <strain evidence="2">CBS 757.83</strain>
    </source>
</reference>
<sequence length="258" mass="28995">MASPLFGKLPAELRAIIFTDLFGNRRVHLEFMAHPTRADKVGNRKRWRHGICEDGVSVPFSRVIAHHHYCLSSARRRALDTSLLWTCRRALLEGVPVLYQSNTFLIVNAGSRRPPVDDNQASMVPHLWSRDAYEAFWDALSEMPALSYLRVAPLMPRCPLAGSAHPPPLALRECYLTPIVRLKRLKVCEIAMPESFRPVIGPEDCSSITQPAEGGQYTMSWVDDDTGRVPVGPAMARTIPPSSFCPYMTQLPDRVIYL</sequence>
<name>A0AAN6PYL9_9PEZI</name>
<reference evidence="2" key="2">
    <citation type="submission" date="2023-05" db="EMBL/GenBank/DDBJ databases">
        <authorList>
            <consortium name="Lawrence Berkeley National Laboratory"/>
            <person name="Steindorff A."/>
            <person name="Hensen N."/>
            <person name="Bonometti L."/>
            <person name="Westerberg I."/>
            <person name="Brannstrom I.O."/>
            <person name="Guillou S."/>
            <person name="Cros-Aarteil S."/>
            <person name="Calhoun S."/>
            <person name="Haridas S."/>
            <person name="Kuo A."/>
            <person name="Mondo S."/>
            <person name="Pangilinan J."/>
            <person name="Riley R."/>
            <person name="Labutti K."/>
            <person name="Andreopoulos B."/>
            <person name="Lipzen A."/>
            <person name="Chen C."/>
            <person name="Yanf M."/>
            <person name="Daum C."/>
            <person name="Ng V."/>
            <person name="Clum A."/>
            <person name="Ohm R."/>
            <person name="Martin F."/>
            <person name="Silar P."/>
            <person name="Natvig D."/>
            <person name="Lalanne C."/>
            <person name="Gautier V."/>
            <person name="Ament-Velasquez S.L."/>
            <person name="Kruys A."/>
            <person name="Hutchinson M.I."/>
            <person name="Powell A.J."/>
            <person name="Barry K."/>
            <person name="Miller A.N."/>
            <person name="Grigoriev I.V."/>
            <person name="Debuchy R."/>
            <person name="Gladieux P."/>
            <person name="Thoren M.H."/>
            <person name="Johannesson H."/>
        </authorList>
    </citation>
    <scope>NUCLEOTIDE SEQUENCE</scope>
    <source>
        <strain evidence="2">CBS 757.83</strain>
    </source>
</reference>
<dbReference type="AlphaFoldDB" id="A0AAN6PYL9"/>
<dbReference type="Pfam" id="PF24864">
    <property type="entry name" value="DUF7730"/>
    <property type="match status" value="1"/>
</dbReference>
<gene>
    <name evidence="2" type="ORF">N658DRAFT_508129</name>
</gene>
<proteinExistence type="predicted"/>
<evidence type="ECO:0000259" key="1">
    <source>
        <dbReference type="Pfam" id="PF24864"/>
    </source>
</evidence>
<evidence type="ECO:0000313" key="2">
    <source>
        <dbReference type="EMBL" id="KAK4100193.1"/>
    </source>
</evidence>
<organism evidence="2 3">
    <name type="scientific">Parathielavia hyrcaniae</name>
    <dbReference type="NCBI Taxonomy" id="113614"/>
    <lineage>
        <taxon>Eukaryota</taxon>
        <taxon>Fungi</taxon>
        <taxon>Dikarya</taxon>
        <taxon>Ascomycota</taxon>
        <taxon>Pezizomycotina</taxon>
        <taxon>Sordariomycetes</taxon>
        <taxon>Sordariomycetidae</taxon>
        <taxon>Sordariales</taxon>
        <taxon>Chaetomiaceae</taxon>
        <taxon>Parathielavia</taxon>
    </lineage>
</organism>
<keyword evidence="3" id="KW-1185">Reference proteome</keyword>
<dbReference type="PANTHER" id="PTHR38790">
    <property type="entry name" value="2EXR DOMAIN-CONTAINING PROTEIN-RELATED"/>
    <property type="match status" value="1"/>
</dbReference>
<dbReference type="Proteomes" id="UP001305647">
    <property type="component" value="Unassembled WGS sequence"/>
</dbReference>
<feature type="domain" description="DUF7730" evidence="1">
    <location>
        <begin position="2"/>
        <end position="109"/>
    </location>
</feature>
<evidence type="ECO:0000313" key="3">
    <source>
        <dbReference type="Proteomes" id="UP001305647"/>
    </source>
</evidence>
<accession>A0AAN6PYL9</accession>
<comment type="caution">
    <text evidence="2">The sequence shown here is derived from an EMBL/GenBank/DDBJ whole genome shotgun (WGS) entry which is preliminary data.</text>
</comment>